<evidence type="ECO:0000313" key="3">
    <source>
        <dbReference type="Proteomes" id="UP001316189"/>
    </source>
</evidence>
<dbReference type="Proteomes" id="UP001316189">
    <property type="component" value="Chromosome"/>
</dbReference>
<sequence length="508" mass="53820">MSSDRPADPFPEGDGAPEWEQLLRQMFGADSDEAMRQLRAQGMDPAALAAASGLPNDPQLLGQVLAQVQRMLAASSEGAVNWDLAHDVARQAAVAEGDPSVTSQQARQITEALSVAELWLDAATDLPPGGGPARALSRSEWVELTLPAWRNLTEPIASSLTEALAEALADSLPEDMSSDLEPGAPRAVGPLGDVSGPRQIVRQLGSAVFGMQVGQAAGTLSREVFGLTDIGVPLVQEPSTALAPANVDAFAEGLDVPIEEVRLFLALREAAHARLFTHVSWLRGHLLSAVDAYARGISIDVESLDEAVRSIDPTDPGALQSAISGGVFAPQTTPQQQAALSRLETALALVEGWVDEVTAMAALPHLPHAMALREMIRRRRAAGGPAEQTFATLVGLELRPRRSRDAATLWARITADGGPEARDAVWDHPDLLPTTEDLDDPQGYARRTAEHRDEHADVDRALAEIFGEEAARESSDAADAAAQDEAPGPGRPGPDDEQEAGPEEPTAR</sequence>
<dbReference type="EMBL" id="CP101988">
    <property type="protein sequence ID" value="UUI74677.1"/>
    <property type="molecule type" value="Genomic_DNA"/>
</dbReference>
<feature type="compositionally biased region" description="Basic and acidic residues" evidence="1">
    <location>
        <begin position="419"/>
        <end position="430"/>
    </location>
</feature>
<gene>
    <name evidence="2" type="ORF">NP064_12900</name>
</gene>
<evidence type="ECO:0000313" key="2">
    <source>
        <dbReference type="EMBL" id="UUI74677.1"/>
    </source>
</evidence>
<dbReference type="SUPFAM" id="SSF55486">
    <property type="entry name" value="Metalloproteases ('zincins'), catalytic domain"/>
    <property type="match status" value="1"/>
</dbReference>
<organism evidence="2 3">
    <name type="scientific">Cellulomonas chengniuliangii</name>
    <dbReference type="NCBI Taxonomy" id="2968084"/>
    <lineage>
        <taxon>Bacteria</taxon>
        <taxon>Bacillati</taxon>
        <taxon>Actinomycetota</taxon>
        <taxon>Actinomycetes</taxon>
        <taxon>Micrococcales</taxon>
        <taxon>Cellulomonadaceae</taxon>
        <taxon>Cellulomonas</taxon>
    </lineage>
</organism>
<proteinExistence type="predicted"/>
<keyword evidence="3" id="KW-1185">Reference proteome</keyword>
<dbReference type="Pfam" id="PF10103">
    <property type="entry name" value="Zincin_2"/>
    <property type="match status" value="1"/>
</dbReference>
<accession>A0ABY5KZI0</accession>
<feature type="region of interest" description="Disordered" evidence="1">
    <location>
        <begin position="419"/>
        <end position="508"/>
    </location>
</feature>
<dbReference type="GO" id="GO:0008237">
    <property type="term" value="F:metallopeptidase activity"/>
    <property type="evidence" value="ECO:0007669"/>
    <property type="project" value="UniProtKB-KW"/>
</dbReference>
<dbReference type="Gene3D" id="1.20.150.30">
    <property type="entry name" value="Zincin-like metallopeptidase, N-terminal domain"/>
    <property type="match status" value="1"/>
</dbReference>
<name>A0ABY5KZI0_9CELL</name>
<dbReference type="InterPro" id="IPR042271">
    <property type="entry name" value="Zinicin_2_N"/>
</dbReference>
<evidence type="ECO:0000256" key="1">
    <source>
        <dbReference type="SAM" id="MobiDB-lite"/>
    </source>
</evidence>
<protein>
    <submittedName>
        <fullName evidence="2">Zinc-dependent metalloprotease</fullName>
    </submittedName>
</protein>
<dbReference type="InterPro" id="IPR018766">
    <property type="entry name" value="Zinicin_2"/>
</dbReference>
<dbReference type="PANTHER" id="PTHR39420:SF2">
    <property type="entry name" value="HYDROLASE"/>
    <property type="match status" value="1"/>
</dbReference>
<keyword evidence="2" id="KW-0378">Hydrolase</keyword>
<reference evidence="2 3" key="1">
    <citation type="submission" date="2022-07" db="EMBL/GenBank/DDBJ databases">
        <title>Novel species in genus cellulomonas.</title>
        <authorList>
            <person name="Ye L."/>
        </authorList>
    </citation>
    <scope>NUCLEOTIDE SEQUENCE [LARGE SCALE GENOMIC DNA]</scope>
    <source>
        <strain evidence="3">zg-Y338</strain>
    </source>
</reference>
<feature type="compositionally biased region" description="Low complexity" evidence="1">
    <location>
        <begin position="477"/>
        <end position="486"/>
    </location>
</feature>
<dbReference type="RefSeq" id="WP_227570466.1">
    <property type="nucleotide sequence ID" value="NZ_CP101988.1"/>
</dbReference>
<keyword evidence="2" id="KW-0645">Protease</keyword>
<keyword evidence="2" id="KW-0482">Metalloprotease</keyword>
<feature type="compositionally biased region" description="Basic and acidic residues" evidence="1">
    <location>
        <begin position="447"/>
        <end position="462"/>
    </location>
</feature>
<dbReference type="NCBIfam" id="TIGR03624">
    <property type="entry name" value="putative hydrolase"/>
    <property type="match status" value="1"/>
</dbReference>
<dbReference type="PANTHER" id="PTHR39420">
    <property type="match status" value="1"/>
</dbReference>